<dbReference type="OrthoDB" id="419508at2759"/>
<evidence type="ECO:0000313" key="9">
    <source>
        <dbReference type="Proteomes" id="UP000230750"/>
    </source>
</evidence>
<dbReference type="GO" id="GO:0005576">
    <property type="term" value="C:extracellular region"/>
    <property type="evidence" value="ECO:0007669"/>
    <property type="project" value="TreeGrafter"/>
</dbReference>
<organism evidence="8 9">
    <name type="scientific">Stichopus japonicus</name>
    <name type="common">Sea cucumber</name>
    <dbReference type="NCBI Taxonomy" id="307972"/>
    <lineage>
        <taxon>Eukaryota</taxon>
        <taxon>Metazoa</taxon>
        <taxon>Echinodermata</taxon>
        <taxon>Eleutherozoa</taxon>
        <taxon>Echinozoa</taxon>
        <taxon>Holothuroidea</taxon>
        <taxon>Aspidochirotacea</taxon>
        <taxon>Aspidochirotida</taxon>
        <taxon>Stichopodidae</taxon>
        <taxon>Apostichopus</taxon>
    </lineage>
</organism>
<comment type="function">
    <text evidence="7">Putative phospholipase.</text>
</comment>
<dbReference type="Pfam" id="PF04916">
    <property type="entry name" value="Phospholip_B"/>
    <property type="match status" value="1"/>
</dbReference>
<dbReference type="EMBL" id="MRZV01000190">
    <property type="protein sequence ID" value="PIK56022.1"/>
    <property type="molecule type" value="Genomic_DNA"/>
</dbReference>
<keyword evidence="5 7" id="KW-0443">Lipid metabolism</keyword>
<evidence type="ECO:0000256" key="4">
    <source>
        <dbReference type="ARBA" id="ARBA00022963"/>
    </source>
</evidence>
<accession>A0A2G8L6Y2</accession>
<comment type="caution">
    <text evidence="8">The sequence shown here is derived from an EMBL/GenBank/DDBJ whole genome shotgun (WGS) entry which is preliminary data.</text>
</comment>
<keyword evidence="2" id="KW-0732">Signal</keyword>
<dbReference type="PANTHER" id="PTHR12370:SF1">
    <property type="entry name" value="PHOSPHOLIPASE B-LIKE 1"/>
    <property type="match status" value="1"/>
</dbReference>
<gene>
    <name evidence="8" type="ORF">BSL78_07047</name>
</gene>
<evidence type="ECO:0000256" key="7">
    <source>
        <dbReference type="RuleBase" id="RU364138"/>
    </source>
</evidence>
<dbReference type="Proteomes" id="UP000230750">
    <property type="component" value="Unassembled WGS sequence"/>
</dbReference>
<name>A0A2G8L6Y2_STIJA</name>
<dbReference type="EC" id="3.1.1.-" evidence="7"/>
<keyword evidence="3 7" id="KW-0378">Hydrolase</keyword>
<evidence type="ECO:0000256" key="3">
    <source>
        <dbReference type="ARBA" id="ARBA00022801"/>
    </source>
</evidence>
<keyword evidence="4 7" id="KW-0442">Lipid degradation</keyword>
<evidence type="ECO:0000256" key="6">
    <source>
        <dbReference type="ARBA" id="ARBA00023180"/>
    </source>
</evidence>
<evidence type="ECO:0000256" key="2">
    <source>
        <dbReference type="ARBA" id="ARBA00022729"/>
    </source>
</evidence>
<evidence type="ECO:0000256" key="1">
    <source>
        <dbReference type="ARBA" id="ARBA00007835"/>
    </source>
</evidence>
<keyword evidence="9" id="KW-1185">Reference proteome</keyword>
<proteinExistence type="inferred from homology"/>
<dbReference type="Gene3D" id="3.60.60.30">
    <property type="match status" value="1"/>
</dbReference>
<evidence type="ECO:0000256" key="5">
    <source>
        <dbReference type="ARBA" id="ARBA00023098"/>
    </source>
</evidence>
<dbReference type="InterPro" id="IPR007000">
    <property type="entry name" value="PLipase_B-like"/>
</dbReference>
<dbReference type="PANTHER" id="PTHR12370">
    <property type="entry name" value="PHOSPHOLIPASE B-RELATED"/>
    <property type="match status" value="1"/>
</dbReference>
<dbReference type="GO" id="GO:0009395">
    <property type="term" value="P:phospholipid catabolic process"/>
    <property type="evidence" value="ECO:0007669"/>
    <property type="project" value="TreeGrafter"/>
</dbReference>
<sequence>MSTGWGVLDVKAGYSSKSYDENDVAYAAGYLEGYLTSRQIYQHIVNLNATFFSESEEFPVKLKNFFKKQDEWTRSMIAQAKDDPVWKGISLITSQYDGLVDGYNANPLEGQNLESFNFQILNGCGDIIDLKYVLMPETFPKWWDMTKTELITFIANNGHCSALVKALPGLENLFMSHSSWFGYQDTLRIYKHYDFNLSGLGRTKMSFSSYPGFLESLDDFYHMSSGLTMLQTTNNVFNHTLYTTVVPESLLAWQRVRLANHLATDGKTWGKLLAKYNSGTYNNQYMIIDRSKFIPKEAILDNALWIVEQIPTLVVYEDETNILRAGYWPSYNVPFFEEIYNKSGYPDVVAKQGPDVSYQLAPRAKIFRRDQGKVTDMESMKKIMRYNGYATDPYSEGDPCNTICCRADLRKTDRSASGCYDTKVSDLSMAAKLQSFAINGPTRNGGSLPPFSWTGPFQNASHLGLPTVYDFDFVTMQPMDLP</sequence>
<comment type="similarity">
    <text evidence="1 7">Belongs to the phospholipase B-like family.</text>
</comment>
<reference evidence="8 9" key="1">
    <citation type="journal article" date="2017" name="PLoS Biol.">
        <title>The sea cucumber genome provides insights into morphological evolution and visceral regeneration.</title>
        <authorList>
            <person name="Zhang X."/>
            <person name="Sun L."/>
            <person name="Yuan J."/>
            <person name="Sun Y."/>
            <person name="Gao Y."/>
            <person name="Zhang L."/>
            <person name="Li S."/>
            <person name="Dai H."/>
            <person name="Hamel J.F."/>
            <person name="Liu C."/>
            <person name="Yu Y."/>
            <person name="Liu S."/>
            <person name="Lin W."/>
            <person name="Guo K."/>
            <person name="Jin S."/>
            <person name="Xu P."/>
            <person name="Storey K.B."/>
            <person name="Huan P."/>
            <person name="Zhang T."/>
            <person name="Zhou Y."/>
            <person name="Zhang J."/>
            <person name="Lin C."/>
            <person name="Li X."/>
            <person name="Xing L."/>
            <person name="Huo D."/>
            <person name="Sun M."/>
            <person name="Wang L."/>
            <person name="Mercier A."/>
            <person name="Li F."/>
            <person name="Yang H."/>
            <person name="Xiang J."/>
        </authorList>
    </citation>
    <scope>NUCLEOTIDE SEQUENCE [LARGE SCALE GENOMIC DNA]</scope>
    <source>
        <strain evidence="8">Shaxun</strain>
        <tissue evidence="8">Muscle</tissue>
    </source>
</reference>
<dbReference type="AlphaFoldDB" id="A0A2G8L6Y2"/>
<evidence type="ECO:0000313" key="8">
    <source>
        <dbReference type="EMBL" id="PIK56022.1"/>
    </source>
</evidence>
<dbReference type="STRING" id="307972.A0A2G8L6Y2"/>
<keyword evidence="6" id="KW-0325">Glycoprotein</keyword>
<dbReference type="GO" id="GO:0004620">
    <property type="term" value="F:phospholipase activity"/>
    <property type="evidence" value="ECO:0007669"/>
    <property type="project" value="InterPro"/>
</dbReference>
<protein>
    <recommendedName>
        <fullName evidence="7">Phospholipase B-like</fullName>
        <ecNumber evidence="7">3.1.1.-</ecNumber>
    </recommendedName>
</protein>